<evidence type="ECO:0000313" key="3">
    <source>
        <dbReference type="Proteomes" id="UP000824230"/>
    </source>
</evidence>
<organism evidence="2 3">
    <name type="scientific">Candidatus Blautia pullistercoris</name>
    <dbReference type="NCBI Taxonomy" id="2838499"/>
    <lineage>
        <taxon>Bacteria</taxon>
        <taxon>Bacillati</taxon>
        <taxon>Bacillota</taxon>
        <taxon>Clostridia</taxon>
        <taxon>Lachnospirales</taxon>
        <taxon>Lachnospiraceae</taxon>
        <taxon>Blautia</taxon>
    </lineage>
</organism>
<dbReference type="AlphaFoldDB" id="A0A9D2ALQ0"/>
<feature type="transmembrane region" description="Helical" evidence="1">
    <location>
        <begin position="148"/>
        <end position="168"/>
    </location>
</feature>
<gene>
    <name evidence="2" type="ORF">H9738_03485</name>
</gene>
<dbReference type="EMBL" id="DXFG01000063">
    <property type="protein sequence ID" value="HIX36919.1"/>
    <property type="molecule type" value="Genomic_DNA"/>
</dbReference>
<keyword evidence="1" id="KW-0812">Transmembrane</keyword>
<dbReference type="Proteomes" id="UP000824230">
    <property type="component" value="Unassembled WGS sequence"/>
</dbReference>
<reference evidence="2" key="2">
    <citation type="submission" date="2021-04" db="EMBL/GenBank/DDBJ databases">
        <authorList>
            <person name="Gilroy R."/>
        </authorList>
    </citation>
    <scope>NUCLEOTIDE SEQUENCE</scope>
    <source>
        <strain evidence="2">ChiHjej12B11-1927</strain>
    </source>
</reference>
<feature type="transmembrane region" description="Helical" evidence="1">
    <location>
        <begin position="175"/>
        <end position="192"/>
    </location>
</feature>
<feature type="transmembrane region" description="Helical" evidence="1">
    <location>
        <begin position="54"/>
        <end position="78"/>
    </location>
</feature>
<comment type="caution">
    <text evidence="2">The sequence shown here is derived from an EMBL/GenBank/DDBJ whole genome shotgun (WGS) entry which is preliminary data.</text>
</comment>
<evidence type="ECO:0000313" key="2">
    <source>
        <dbReference type="EMBL" id="HIX36919.1"/>
    </source>
</evidence>
<feature type="transmembrane region" description="Helical" evidence="1">
    <location>
        <begin position="99"/>
        <end position="128"/>
    </location>
</feature>
<protein>
    <submittedName>
        <fullName evidence="2">ABC transporter permease</fullName>
    </submittedName>
</protein>
<evidence type="ECO:0000256" key="1">
    <source>
        <dbReference type="SAM" id="Phobius"/>
    </source>
</evidence>
<reference evidence="2" key="1">
    <citation type="journal article" date="2021" name="PeerJ">
        <title>Extensive microbial diversity within the chicken gut microbiome revealed by metagenomics and culture.</title>
        <authorList>
            <person name="Gilroy R."/>
            <person name="Ravi A."/>
            <person name="Getino M."/>
            <person name="Pursley I."/>
            <person name="Horton D.L."/>
            <person name="Alikhan N.F."/>
            <person name="Baker D."/>
            <person name="Gharbi K."/>
            <person name="Hall N."/>
            <person name="Watson M."/>
            <person name="Adriaenssens E.M."/>
            <person name="Foster-Nyarko E."/>
            <person name="Jarju S."/>
            <person name="Secka A."/>
            <person name="Antonio M."/>
            <person name="Oren A."/>
            <person name="Chaudhuri R.R."/>
            <person name="La Ragione R."/>
            <person name="Hildebrand F."/>
            <person name="Pallen M.J."/>
        </authorList>
    </citation>
    <scope>NUCLEOTIDE SEQUENCE</scope>
    <source>
        <strain evidence="2">ChiHjej12B11-1927</strain>
    </source>
</reference>
<dbReference type="Pfam" id="PF12730">
    <property type="entry name" value="ABC2_membrane_4"/>
    <property type="match status" value="1"/>
</dbReference>
<keyword evidence="1" id="KW-1133">Transmembrane helix</keyword>
<feature type="transmembrane region" description="Helical" evidence="1">
    <location>
        <begin position="204"/>
        <end position="222"/>
    </location>
</feature>
<accession>A0A9D2ALQ0</accession>
<keyword evidence="1" id="KW-0472">Membrane</keyword>
<proteinExistence type="predicted"/>
<feature type="transmembrane region" description="Helical" evidence="1">
    <location>
        <begin position="12"/>
        <end position="34"/>
    </location>
</feature>
<name>A0A9D2ALQ0_9FIRM</name>
<sequence>MAHLLKLEIKKFRLLPNILFTLAAVFFSILFITVSLVDSMTDPSQTKDSFESTFLVIGLLMSFIFLVYSSVLTSRLVIREYEQKTITILFSYPLNRKQLIISKLILIMAYTAISMTVGYICCSGYMILADRFFDMLAGSFELYFFRTWIPMSLITVAVCTILSLWPFIIGMIHKSVPATIVTSLIVIVLRQLMITRNPANQESLLQIFLVAVVTFIFSFLIFRKKVSELY</sequence>